<dbReference type="SUPFAM" id="SSF53474">
    <property type="entry name" value="alpha/beta-Hydrolases"/>
    <property type="match status" value="1"/>
</dbReference>
<accession>A0A0B1PBJ9</accession>
<dbReference type="HOGENOM" id="CLU_035149_0_1_1"/>
<keyword evidence="1" id="KW-0378">Hydrolase</keyword>
<sequence length="422" mass="47726">MALSALPEPALSFLIPSQHDALNIQCRVYHPDLFLSESLTQPSYLNQRAVIIAHPYAVLGGSMDDRIVSQIALICLREGYIVGTFNFRGAGESEGSTSWQSKPEQNDYMSVIGFMTYYLHYLSLPQLQQINQLQSDVDHVPIHNICDPQKFELNDSLDKDQLNTWKTSRTRLLLAGYSYGALITMSLPATIQSILEPFEKPLVNSTHGRIRQKARDLAKQQISSTKGPMYLSNQDQPQKSMSIVAQGPGECPYDSWLDSRLSYSSPKNSMNSGSFTFQQNYRSENSSDYSPFYESNKLNETLPQIKIAGSIDVAYLLVSPIQGIICDLLTFWSFKPWRQRNSLTDRDIKLKLSPTLAIYGEGDFYVSAKSIQDWAEKLAVPDIGQETNQFKYVEISGAGHFWNNESATRLWAEIRIFVQKLK</sequence>
<comment type="caution">
    <text evidence="1">The sequence shown here is derived from an EMBL/GenBank/DDBJ whole genome shotgun (WGS) entry which is preliminary data.</text>
</comment>
<dbReference type="PANTHER" id="PTHR42103:SF2">
    <property type="entry name" value="AB HYDROLASE-1 DOMAIN-CONTAINING PROTEIN"/>
    <property type="match status" value="1"/>
</dbReference>
<dbReference type="EMBL" id="JNVN01000149">
    <property type="protein sequence ID" value="KHJ36082.1"/>
    <property type="molecule type" value="Genomic_DNA"/>
</dbReference>
<dbReference type="STRING" id="52586.A0A0B1PBJ9"/>
<dbReference type="InterPro" id="IPR029058">
    <property type="entry name" value="AB_hydrolase_fold"/>
</dbReference>
<dbReference type="Gene3D" id="3.40.50.1820">
    <property type="entry name" value="alpha/beta hydrolase"/>
    <property type="match status" value="2"/>
</dbReference>
<reference evidence="1 2" key="1">
    <citation type="journal article" date="2014" name="BMC Genomics">
        <title>Adaptive genomic structural variation in the grape powdery mildew pathogen, Erysiphe necator.</title>
        <authorList>
            <person name="Jones L."/>
            <person name="Riaz S."/>
            <person name="Morales-Cruz A."/>
            <person name="Amrine K.C."/>
            <person name="McGuire B."/>
            <person name="Gubler W.D."/>
            <person name="Walker M.A."/>
            <person name="Cantu D."/>
        </authorList>
    </citation>
    <scope>NUCLEOTIDE SEQUENCE [LARGE SCALE GENOMIC DNA]</scope>
    <source>
        <strain evidence="2">c</strain>
    </source>
</reference>
<evidence type="ECO:0000313" key="1">
    <source>
        <dbReference type="EMBL" id="KHJ36082.1"/>
    </source>
</evidence>
<gene>
    <name evidence="1" type="ORF">EV44_g5016</name>
</gene>
<keyword evidence="2" id="KW-1185">Reference proteome</keyword>
<dbReference type="Proteomes" id="UP000030854">
    <property type="component" value="Unassembled WGS sequence"/>
</dbReference>
<evidence type="ECO:0000313" key="2">
    <source>
        <dbReference type="Proteomes" id="UP000030854"/>
    </source>
</evidence>
<organism evidence="1 2">
    <name type="scientific">Uncinula necator</name>
    <name type="common">Grape powdery mildew</name>
    <dbReference type="NCBI Taxonomy" id="52586"/>
    <lineage>
        <taxon>Eukaryota</taxon>
        <taxon>Fungi</taxon>
        <taxon>Dikarya</taxon>
        <taxon>Ascomycota</taxon>
        <taxon>Pezizomycotina</taxon>
        <taxon>Leotiomycetes</taxon>
        <taxon>Erysiphales</taxon>
        <taxon>Erysiphaceae</taxon>
        <taxon>Erysiphe</taxon>
    </lineage>
</organism>
<dbReference type="GO" id="GO:0016787">
    <property type="term" value="F:hydrolase activity"/>
    <property type="evidence" value="ECO:0007669"/>
    <property type="project" value="UniProtKB-KW"/>
</dbReference>
<name>A0A0B1PBJ9_UNCNE</name>
<dbReference type="OMA" id="PYKAREW"/>
<dbReference type="PANTHER" id="PTHR42103">
    <property type="entry name" value="ALPHA/BETA-HYDROLASES SUPERFAMILY PROTEIN"/>
    <property type="match status" value="1"/>
</dbReference>
<dbReference type="AlphaFoldDB" id="A0A0B1PBJ9"/>
<proteinExistence type="predicted"/>
<protein>
    <submittedName>
        <fullName evidence="1">Putative alpha beta-hydrolase</fullName>
    </submittedName>
</protein>